<reference evidence="4" key="3">
    <citation type="submission" date="2025-09" db="UniProtKB">
        <authorList>
            <consortium name="Ensembl"/>
        </authorList>
    </citation>
    <scope>IDENTIFICATION</scope>
</reference>
<feature type="compositionally biased region" description="Polar residues" evidence="1">
    <location>
        <begin position="311"/>
        <end position="321"/>
    </location>
</feature>
<dbReference type="EMBL" id="AFYH01259375">
    <property type="status" value="NOT_ANNOTATED_CDS"/>
    <property type="molecule type" value="Genomic_DNA"/>
</dbReference>
<feature type="domain" description="BTB/POZ" evidence="2">
    <location>
        <begin position="1355"/>
        <end position="1400"/>
    </location>
</feature>
<feature type="region of interest" description="Disordered" evidence="1">
    <location>
        <begin position="979"/>
        <end position="1007"/>
    </location>
</feature>
<proteinExistence type="predicted"/>
<dbReference type="Pfam" id="PF26017">
    <property type="entry name" value="BACK_BTBD8"/>
    <property type="match status" value="1"/>
</dbReference>
<feature type="region of interest" description="Disordered" evidence="1">
    <location>
        <begin position="540"/>
        <end position="560"/>
    </location>
</feature>
<name>H2ZXJ1_LATCH</name>
<evidence type="ECO:0000256" key="1">
    <source>
        <dbReference type="SAM" id="MobiDB-lite"/>
    </source>
</evidence>
<feature type="compositionally biased region" description="Polar residues" evidence="1">
    <location>
        <begin position="442"/>
        <end position="464"/>
    </location>
</feature>
<feature type="compositionally biased region" description="Polar residues" evidence="1">
    <location>
        <begin position="496"/>
        <end position="508"/>
    </location>
</feature>
<feature type="compositionally biased region" description="Low complexity" evidence="1">
    <location>
        <begin position="337"/>
        <end position="360"/>
    </location>
</feature>
<dbReference type="InterPro" id="IPR027907">
    <property type="entry name" value="BTBD8_C"/>
</dbReference>
<dbReference type="PANTHER" id="PTHR22427">
    <property type="entry name" value="GH15728P"/>
    <property type="match status" value="1"/>
</dbReference>
<dbReference type="EMBL" id="AFYH01259376">
    <property type="status" value="NOT_ANNOTATED_CDS"/>
    <property type="molecule type" value="Genomic_DNA"/>
</dbReference>
<dbReference type="Bgee" id="ENSLACG00000001889">
    <property type="expression patterns" value="Expressed in chordate pharynx and 1 other cell type or tissue"/>
</dbReference>
<dbReference type="OMA" id="CIPERAN"/>
<feature type="compositionally biased region" description="Low complexity" evidence="1">
    <location>
        <begin position="854"/>
        <end position="863"/>
    </location>
</feature>
<dbReference type="GeneTree" id="ENSGT00940000154382"/>
<dbReference type="InterPro" id="IPR043225">
    <property type="entry name" value="BACK_BTBD8"/>
</dbReference>
<dbReference type="Proteomes" id="UP000008672">
    <property type="component" value="Unassembled WGS sequence"/>
</dbReference>
<gene>
    <name evidence="4" type="primary">BTBD8</name>
</gene>
<evidence type="ECO:0000259" key="2">
    <source>
        <dbReference type="Pfam" id="PF15363"/>
    </source>
</evidence>
<feature type="compositionally biased region" description="Basic and acidic residues" evidence="1">
    <location>
        <begin position="700"/>
        <end position="719"/>
    </location>
</feature>
<evidence type="ECO:0000259" key="3">
    <source>
        <dbReference type="Pfam" id="PF26017"/>
    </source>
</evidence>
<dbReference type="eggNOG" id="ENOG502QUK4">
    <property type="taxonomic scope" value="Eukaryota"/>
</dbReference>
<organism evidence="4 5">
    <name type="scientific">Latimeria chalumnae</name>
    <name type="common">Coelacanth</name>
    <dbReference type="NCBI Taxonomy" id="7897"/>
    <lineage>
        <taxon>Eukaryota</taxon>
        <taxon>Metazoa</taxon>
        <taxon>Chordata</taxon>
        <taxon>Craniata</taxon>
        <taxon>Vertebrata</taxon>
        <taxon>Euteleostomi</taxon>
        <taxon>Coelacanthiformes</taxon>
        <taxon>Coelacanthidae</taxon>
        <taxon>Latimeria</taxon>
    </lineage>
</organism>
<feature type="region of interest" description="Disordered" evidence="1">
    <location>
        <begin position="571"/>
        <end position="590"/>
    </location>
</feature>
<dbReference type="CDD" id="cd14733">
    <property type="entry name" value="BACK"/>
    <property type="match status" value="1"/>
</dbReference>
<feature type="compositionally biased region" description="Polar residues" evidence="1">
    <location>
        <begin position="422"/>
        <end position="433"/>
    </location>
</feature>
<feature type="region of interest" description="Disordered" evidence="1">
    <location>
        <begin position="846"/>
        <end position="889"/>
    </location>
</feature>
<feature type="region of interest" description="Disordered" evidence="1">
    <location>
        <begin position="1103"/>
        <end position="1128"/>
    </location>
</feature>
<feature type="compositionally biased region" description="Basic and acidic residues" evidence="1">
    <location>
        <begin position="1106"/>
        <end position="1117"/>
    </location>
</feature>
<dbReference type="InParanoid" id="H2ZXJ1"/>
<dbReference type="STRING" id="7897.ENSLACP00000002112"/>
<dbReference type="EMBL" id="AFYH01259374">
    <property type="status" value="NOT_ANNOTATED_CDS"/>
    <property type="molecule type" value="Genomic_DNA"/>
</dbReference>
<dbReference type="Ensembl" id="ENSLACT00000002128.1">
    <property type="protein sequence ID" value="ENSLACP00000002112.1"/>
    <property type="gene ID" value="ENSLACG00000001889.1"/>
</dbReference>
<keyword evidence="5" id="KW-1185">Reference proteome</keyword>
<feature type="compositionally biased region" description="Polar residues" evidence="1">
    <location>
        <begin position="208"/>
        <end position="220"/>
    </location>
</feature>
<feature type="region of interest" description="Disordered" evidence="1">
    <location>
        <begin position="208"/>
        <end position="271"/>
    </location>
</feature>
<evidence type="ECO:0000313" key="4">
    <source>
        <dbReference type="Ensembl" id="ENSLACP00000002112.1"/>
    </source>
</evidence>
<feature type="region of interest" description="Disordered" evidence="1">
    <location>
        <begin position="700"/>
        <end position="729"/>
    </location>
</feature>
<feature type="compositionally biased region" description="Polar residues" evidence="1">
    <location>
        <begin position="158"/>
        <end position="172"/>
    </location>
</feature>
<feature type="domain" description="BTBD8 BACK" evidence="3">
    <location>
        <begin position="1"/>
        <end position="42"/>
    </location>
</feature>
<feature type="region of interest" description="Disordered" evidence="1">
    <location>
        <begin position="145"/>
        <end position="172"/>
    </location>
</feature>
<sequence>MESDRLISSLPGVKWAEKALGLASELQEECINFIMNHFLEVIKGNSFHNLLKAQGMSSKPYLLERIFAAIERSITIENSCFQFLALDTLKNIVSNEMLGFTCEIQALCDKLWIFLMQSFYAVRHTEGWKLMNVDDREKIQAAAFDKGDDRRLGKKPAFSSSQQNRCSSVTSKVSKQPSWELKGKIGSWSHLSTTKENMKSDGLCTSAHAMSSGRNSINKVTKTDDIRGKDDKKIIPKTRRDDSGGQNISAKPKAAVKLKSENSGNVKAEGSVTKEFTETSVSAKGQINVTSTRGAGNSDLKNTGARPKIPASTSNAQTKSIKTLKKAASKELSPSIKGKSSGTAGSVKSVSSSSPNTGGVLEDDDDESEKNKVPGKATNYCVRFAYLLKRKSNLKEHLAAVKPKSVTKITSASLGTKKIPSAGSSTSNSTVNKPNMKGGSGQNQQMQMKTLITTSSNSTAQQRVKSAPAAPTKNQEPKGVSSTTQKPVPFPKQCGESKQSGDNSTACNGLTPVRKKTLKQTSSKTVMHATENLSNLKKTSTNKTGQKLRNSSVQCASNTQAKTGKELQANKNACSHTKKETTSKECSMQNTMERKPNLIPFHASMHKSKVNYNVEQNNGMYGPMPPLPNHKSHPHVNMEEKIFSPEVSSQQFNTESCIMFQNVATTDFVEKVVDGSENTAKVNDFVSDWTSISHEAKSIVEKDTTSSTLDKKEEARSAREPLTNNINEDHLNKQTKEYFEHKDVLGVNMDNETNTFLRSEYPDSLCNLKQEKSPKPVLGLSEQGNVTNQGTEVFVPSASLHLFTEQAQEKYVSDLLIDADAAKTPESHGDSDLPFADQWNSASGILTQRESPESDTGSATTSSDDIKPRSEDYDAGGSQDDDGSNERGISKCSTMLCHDFLGRSSSDTSTPEELKMYDSGLRVEVKIKNKETSDTFHVPSTSGGNMQRKTELWSHQESVTMEKAGEAELNVQVHCTNEQLSSADETEDERSEAEDALERPPPAAPDHAAHQFQGIVNLGFEDVTENDTEVPEFSKAAHFKCSFLLSVDECEELGSDEGEVQTPPYHSLDSLTPSDVFDGASHDNHGSTYYSRYSLEIEDGFLENGQPDREKSIKQDKNSSFLSPNDVGFKGKDEKQNALLSVAKTRDESISGAKNQVSDSHPGGMDTDKCQENILCNSDQSLDSEIRCQERPCHLELHCAGHTLHSQKNNSEKAIDQVRTGQEQVKGTSTTSAQAHTVLDTGHLDDCDQLAQTCIYDRRPSKTLSPIYEMDVGEAVEQTMEQEVHLMDLGQEENECFAERDWTLLRQLLSDQDSNLGIINSVPEDLNLAQYLINQTLLLSRDSSKTRGKLLFDKDTISKWTELMSPLEDSTNSITVASFSPEDTTSTEGEWTIVELETHH</sequence>
<dbReference type="HOGENOM" id="CLU_002418_0_0_1"/>
<protein>
    <submittedName>
        <fullName evidence="4">BTB domain containing 8</fullName>
    </submittedName>
</protein>
<evidence type="ECO:0000313" key="5">
    <source>
        <dbReference type="Proteomes" id="UP000008672"/>
    </source>
</evidence>
<dbReference type="PANTHER" id="PTHR22427:SF2">
    <property type="entry name" value="BTB_POZ DOMAIN-CONTAINING PROTEIN 8"/>
    <property type="match status" value="1"/>
</dbReference>
<feature type="compositionally biased region" description="Basic and acidic residues" evidence="1">
    <location>
        <begin position="221"/>
        <end position="243"/>
    </location>
</feature>
<dbReference type="Pfam" id="PF15363">
    <property type="entry name" value="BTBD8_C"/>
    <property type="match status" value="1"/>
</dbReference>
<feature type="compositionally biased region" description="Acidic residues" evidence="1">
    <location>
        <begin position="984"/>
        <end position="995"/>
    </location>
</feature>
<reference evidence="5" key="1">
    <citation type="submission" date="2011-08" db="EMBL/GenBank/DDBJ databases">
        <title>The draft genome of Latimeria chalumnae.</title>
        <authorList>
            <person name="Di Palma F."/>
            <person name="Alfoldi J."/>
            <person name="Johnson J."/>
            <person name="Berlin A."/>
            <person name="Gnerre S."/>
            <person name="Jaffe D."/>
            <person name="MacCallum I."/>
            <person name="Young S."/>
            <person name="Walker B.J."/>
            <person name="Lander E."/>
            <person name="Lindblad-Toh K."/>
        </authorList>
    </citation>
    <scope>NUCLEOTIDE SEQUENCE [LARGE SCALE GENOMIC DNA]</scope>
    <source>
        <strain evidence="5">Wild caught</strain>
    </source>
</reference>
<accession>H2ZXJ1</accession>
<feature type="region of interest" description="Disordered" evidence="1">
    <location>
        <begin position="287"/>
        <end position="373"/>
    </location>
</feature>
<feature type="region of interest" description="Disordered" evidence="1">
    <location>
        <begin position="416"/>
        <end position="525"/>
    </location>
</feature>
<feature type="region of interest" description="Disordered" evidence="1">
    <location>
        <begin position="1145"/>
        <end position="1164"/>
    </location>
</feature>
<feature type="region of interest" description="Disordered" evidence="1">
    <location>
        <begin position="1054"/>
        <end position="1083"/>
    </location>
</feature>
<feature type="compositionally biased region" description="Polar residues" evidence="1">
    <location>
        <begin position="287"/>
        <end position="301"/>
    </location>
</feature>
<reference evidence="4" key="2">
    <citation type="submission" date="2025-08" db="UniProtKB">
        <authorList>
            <consortium name="Ensembl"/>
        </authorList>
    </citation>
    <scope>IDENTIFICATION</scope>
</reference>